<comment type="caution">
    <text evidence="1">The sequence shown here is derived from an EMBL/GenBank/DDBJ whole genome shotgun (WGS) entry which is preliminary data.</text>
</comment>
<reference evidence="1 2" key="1">
    <citation type="journal article" date="2013" name="Curr. Biol.">
        <title>The Genome of the Foraminiferan Reticulomyxa filosa.</title>
        <authorList>
            <person name="Glockner G."/>
            <person name="Hulsmann N."/>
            <person name="Schleicher M."/>
            <person name="Noegel A.A."/>
            <person name="Eichinger L."/>
            <person name="Gallinger C."/>
            <person name="Pawlowski J."/>
            <person name="Sierra R."/>
            <person name="Euteneuer U."/>
            <person name="Pillet L."/>
            <person name="Moustafa A."/>
            <person name="Platzer M."/>
            <person name="Groth M."/>
            <person name="Szafranski K."/>
            <person name="Schliwa M."/>
        </authorList>
    </citation>
    <scope>NUCLEOTIDE SEQUENCE [LARGE SCALE GENOMIC DNA]</scope>
</reference>
<dbReference type="Proteomes" id="UP000023152">
    <property type="component" value="Unassembled WGS sequence"/>
</dbReference>
<gene>
    <name evidence="1" type="ORF">RFI_14154</name>
</gene>
<evidence type="ECO:0000313" key="2">
    <source>
        <dbReference type="Proteomes" id="UP000023152"/>
    </source>
</evidence>
<dbReference type="EMBL" id="ASPP01010281">
    <property type="protein sequence ID" value="ETO23029.1"/>
    <property type="molecule type" value="Genomic_DNA"/>
</dbReference>
<keyword evidence="2" id="KW-1185">Reference proteome</keyword>
<accession>X6NB89</accession>
<organism evidence="1 2">
    <name type="scientific">Reticulomyxa filosa</name>
    <dbReference type="NCBI Taxonomy" id="46433"/>
    <lineage>
        <taxon>Eukaryota</taxon>
        <taxon>Sar</taxon>
        <taxon>Rhizaria</taxon>
        <taxon>Retaria</taxon>
        <taxon>Foraminifera</taxon>
        <taxon>Monothalamids</taxon>
        <taxon>Reticulomyxidae</taxon>
        <taxon>Reticulomyxa</taxon>
    </lineage>
</organism>
<protein>
    <submittedName>
        <fullName evidence="1">Uncharacterized protein</fullName>
    </submittedName>
</protein>
<sequence length="230" mass="26947">MKNRPEVGKTKKKREQTKLGHVIEAKHIYGFSKLPKSKQDVVIAALQMGKTIFFFSLMIHNSDAERGIQKLAEGKVDDMNKTKVIDEELTRSEQYLYFFWQNKGKRSPDSSKWDQIKQEKITLTPNWGECLHGVLLQSKDDGKIIDIRLYDCTVIWTEGLAGQKVNWNKVNLFTLFRFVLVLFLLSQGKFIILQKCWMNPTIAKEFINQFESLWKGKHFIVLKKLTWDFL</sequence>
<name>X6NB89_RETFI</name>
<dbReference type="AlphaFoldDB" id="X6NB89"/>
<proteinExistence type="predicted"/>
<evidence type="ECO:0000313" key="1">
    <source>
        <dbReference type="EMBL" id="ETO23029.1"/>
    </source>
</evidence>